<evidence type="ECO:0000313" key="2">
    <source>
        <dbReference type="WBParaSite" id="PSAMB.scaffold2349size23685.g17398.t1"/>
    </source>
</evidence>
<accession>A0A914VRN1</accession>
<organism evidence="1 2">
    <name type="scientific">Plectus sambesii</name>
    <dbReference type="NCBI Taxonomy" id="2011161"/>
    <lineage>
        <taxon>Eukaryota</taxon>
        <taxon>Metazoa</taxon>
        <taxon>Ecdysozoa</taxon>
        <taxon>Nematoda</taxon>
        <taxon>Chromadorea</taxon>
        <taxon>Plectida</taxon>
        <taxon>Plectina</taxon>
        <taxon>Plectoidea</taxon>
        <taxon>Plectidae</taxon>
        <taxon>Plectus</taxon>
    </lineage>
</organism>
<keyword evidence="1" id="KW-1185">Reference proteome</keyword>
<proteinExistence type="predicted"/>
<dbReference type="Proteomes" id="UP000887566">
    <property type="component" value="Unplaced"/>
</dbReference>
<sequence>MMSPVPRDPEKIMDFWYSSDKWKDVLGAVEAETICVPPCLDVLKSWKRNDLNEASHLAPNISGQKGEAAFMLKFQELKMGGILVSGLESYELVASKAVPKEIIQKGEWDAIFFHQNRGIFVIEVKATEPSVTKKEVLPIAASRCIASLTILTYKNDLSPLGVFIANPSSIKADELQPTKGEVFRVSKLAPLASSYSTSQSDTEDWQQQLEK</sequence>
<reference evidence="2" key="1">
    <citation type="submission" date="2022-11" db="UniProtKB">
        <authorList>
            <consortium name="WormBaseParasite"/>
        </authorList>
    </citation>
    <scope>IDENTIFICATION</scope>
</reference>
<name>A0A914VRN1_9BILA</name>
<dbReference type="WBParaSite" id="PSAMB.scaffold2349size23685.g17398.t1">
    <property type="protein sequence ID" value="PSAMB.scaffold2349size23685.g17398.t1"/>
    <property type="gene ID" value="PSAMB.scaffold2349size23685.g17398"/>
</dbReference>
<evidence type="ECO:0000313" key="1">
    <source>
        <dbReference type="Proteomes" id="UP000887566"/>
    </source>
</evidence>
<protein>
    <submittedName>
        <fullName evidence="2">Uncharacterized protein</fullName>
    </submittedName>
</protein>
<dbReference type="AlphaFoldDB" id="A0A914VRN1"/>